<evidence type="ECO:0008006" key="3">
    <source>
        <dbReference type="Google" id="ProtNLM"/>
    </source>
</evidence>
<gene>
    <name evidence="1" type="ORF">A3F08_01915</name>
</gene>
<evidence type="ECO:0000313" key="1">
    <source>
        <dbReference type="EMBL" id="OGD66680.1"/>
    </source>
</evidence>
<dbReference type="SUPFAM" id="SSF158446">
    <property type="entry name" value="IVS-encoded protein-like"/>
    <property type="match status" value="1"/>
</dbReference>
<reference evidence="1 2" key="1">
    <citation type="journal article" date="2016" name="Nat. Commun.">
        <title>Thousands of microbial genomes shed light on interconnected biogeochemical processes in an aquifer system.</title>
        <authorList>
            <person name="Anantharaman K."/>
            <person name="Brown C.T."/>
            <person name="Hug L.A."/>
            <person name="Sharon I."/>
            <person name="Castelle C.J."/>
            <person name="Probst A.J."/>
            <person name="Thomas B.C."/>
            <person name="Singh A."/>
            <person name="Wilkins M.J."/>
            <person name="Karaoz U."/>
            <person name="Brodie E.L."/>
            <person name="Williams K.H."/>
            <person name="Hubbard S.S."/>
            <person name="Banfield J.F."/>
        </authorList>
    </citation>
    <scope>NUCLEOTIDE SEQUENCE [LARGE SCALE GENOMIC DNA]</scope>
</reference>
<accession>A0A1F5EHB3</accession>
<dbReference type="STRING" id="1797469.A3F08_01915"/>
<organism evidence="1 2">
    <name type="scientific">Candidatus Berkelbacteria bacterium RIFCSPHIGHO2_12_FULL_36_9</name>
    <dbReference type="NCBI Taxonomy" id="1797469"/>
    <lineage>
        <taxon>Bacteria</taxon>
        <taxon>Candidatus Berkelbacteria</taxon>
    </lineage>
</organism>
<dbReference type="EMBL" id="MEZV01000028">
    <property type="protein sequence ID" value="OGD66680.1"/>
    <property type="molecule type" value="Genomic_DNA"/>
</dbReference>
<dbReference type="Pfam" id="PF05635">
    <property type="entry name" value="23S_rRNA_IVP"/>
    <property type="match status" value="1"/>
</dbReference>
<dbReference type="CDD" id="cd16377">
    <property type="entry name" value="23S_rRNA_IVP_like"/>
    <property type="match status" value="1"/>
</dbReference>
<protein>
    <recommendedName>
        <fullName evidence="3">Four helix bundle protein</fullName>
    </recommendedName>
</protein>
<dbReference type="PANTHER" id="PTHR38471">
    <property type="entry name" value="FOUR HELIX BUNDLE PROTEIN"/>
    <property type="match status" value="1"/>
</dbReference>
<dbReference type="InterPro" id="IPR012657">
    <property type="entry name" value="23S_rRNA-intervening_sequence"/>
</dbReference>
<sequence length="116" mass="13405">MENFWKLKVIHFAHQLVKEIYKITVDFPDSEKYGLVSQMRRAAVSVVANLVETTKRKSVKDKINFHNIANGSLEELKYYLVLSVDLEYLKCENGKRLNELCRKIGAMITGLNKSIQ</sequence>
<evidence type="ECO:0000313" key="2">
    <source>
        <dbReference type="Proteomes" id="UP000176451"/>
    </source>
</evidence>
<proteinExistence type="predicted"/>
<name>A0A1F5EHB3_9BACT</name>
<dbReference type="Gene3D" id="1.20.1440.60">
    <property type="entry name" value="23S rRNA-intervening sequence"/>
    <property type="match status" value="1"/>
</dbReference>
<dbReference type="Proteomes" id="UP000176451">
    <property type="component" value="Unassembled WGS sequence"/>
</dbReference>
<dbReference type="AlphaFoldDB" id="A0A1F5EHB3"/>
<dbReference type="NCBIfam" id="TIGR02436">
    <property type="entry name" value="four helix bundle protein"/>
    <property type="match status" value="1"/>
</dbReference>
<dbReference type="PANTHER" id="PTHR38471:SF2">
    <property type="entry name" value="FOUR HELIX BUNDLE PROTEIN"/>
    <property type="match status" value="1"/>
</dbReference>
<dbReference type="InterPro" id="IPR036583">
    <property type="entry name" value="23S_rRNA_IVS_sf"/>
</dbReference>
<comment type="caution">
    <text evidence="1">The sequence shown here is derived from an EMBL/GenBank/DDBJ whole genome shotgun (WGS) entry which is preliminary data.</text>
</comment>